<dbReference type="AlphaFoldDB" id="A0A9K3JFH5"/>
<dbReference type="PANTHER" id="PTHR31099">
    <property type="entry name" value="OS06G0165300 PROTEIN"/>
    <property type="match status" value="1"/>
</dbReference>
<reference evidence="2" key="1">
    <citation type="journal article" date="2017" name="Nature">
        <title>The sunflower genome provides insights into oil metabolism, flowering and Asterid evolution.</title>
        <authorList>
            <person name="Badouin H."/>
            <person name="Gouzy J."/>
            <person name="Grassa C.J."/>
            <person name="Murat F."/>
            <person name="Staton S.E."/>
            <person name="Cottret L."/>
            <person name="Lelandais-Briere C."/>
            <person name="Owens G.L."/>
            <person name="Carrere S."/>
            <person name="Mayjonade B."/>
            <person name="Legrand L."/>
            <person name="Gill N."/>
            <person name="Kane N.C."/>
            <person name="Bowers J.E."/>
            <person name="Hubner S."/>
            <person name="Bellec A."/>
            <person name="Berard A."/>
            <person name="Berges H."/>
            <person name="Blanchet N."/>
            <person name="Boniface M.C."/>
            <person name="Brunel D."/>
            <person name="Catrice O."/>
            <person name="Chaidir N."/>
            <person name="Claudel C."/>
            <person name="Donnadieu C."/>
            <person name="Faraut T."/>
            <person name="Fievet G."/>
            <person name="Helmstetter N."/>
            <person name="King M."/>
            <person name="Knapp S.J."/>
            <person name="Lai Z."/>
            <person name="Le Paslier M.C."/>
            <person name="Lippi Y."/>
            <person name="Lorenzon L."/>
            <person name="Mandel J.R."/>
            <person name="Marage G."/>
            <person name="Marchand G."/>
            <person name="Marquand E."/>
            <person name="Bret-Mestries E."/>
            <person name="Morien E."/>
            <person name="Nambeesan S."/>
            <person name="Nguyen T."/>
            <person name="Pegot-Espagnet P."/>
            <person name="Pouilly N."/>
            <person name="Raftis F."/>
            <person name="Sallet E."/>
            <person name="Schiex T."/>
            <person name="Thomas J."/>
            <person name="Vandecasteele C."/>
            <person name="Vares D."/>
            <person name="Vear F."/>
            <person name="Vautrin S."/>
            <person name="Crespi M."/>
            <person name="Mangin B."/>
            <person name="Burke J.M."/>
            <person name="Salse J."/>
            <person name="Munos S."/>
            <person name="Vincourt P."/>
            <person name="Rieseberg L.H."/>
            <person name="Langlade N.B."/>
        </authorList>
    </citation>
    <scope>NUCLEOTIDE SEQUENCE</scope>
    <source>
        <tissue evidence="2">Leaves</tissue>
    </source>
</reference>
<accession>A0A9K3JFH5</accession>
<dbReference type="Gramene" id="mRNA:HanXRQr2_Chr03g0105921">
    <property type="protein sequence ID" value="mRNA:HanXRQr2_Chr03g0105921"/>
    <property type="gene ID" value="HanXRQr2_Chr03g0105921"/>
</dbReference>
<feature type="domain" description="Transposase (putative) gypsy type" evidence="1">
    <location>
        <begin position="53"/>
        <end position="117"/>
    </location>
</feature>
<sequence length="290" mass="32889">MSRTRRLLICSILTKEDLDPFIATYQIPSEFSPCLPDPDDLADCTLESIVLYTLSFSICGVGYPLSTFKVAFLKNYGIHFSQLHPLAFMRIVHFELSCVAVFGEPSVPLFRMFYRLQSDVDWFTFAKRKDIISLPHYPFMPTSTYPKEWKNRFIFVSASLIPESPLLRDPKAVIDDSVPTLSAKETVLWKRMYEYPTRAFNFPEGILAMGGLSPLYLVRPKAYCEKKEMSLWSLLRADCMGVSFVVGGMVNPDMGNVLEGKTPDVGSFIAVGEVEEAPRRELRVLKTPPL</sequence>
<organism evidence="2 3">
    <name type="scientific">Helianthus annuus</name>
    <name type="common">Common sunflower</name>
    <dbReference type="NCBI Taxonomy" id="4232"/>
    <lineage>
        <taxon>Eukaryota</taxon>
        <taxon>Viridiplantae</taxon>
        <taxon>Streptophyta</taxon>
        <taxon>Embryophyta</taxon>
        <taxon>Tracheophyta</taxon>
        <taxon>Spermatophyta</taxon>
        <taxon>Magnoliopsida</taxon>
        <taxon>eudicotyledons</taxon>
        <taxon>Gunneridae</taxon>
        <taxon>Pentapetalae</taxon>
        <taxon>asterids</taxon>
        <taxon>campanulids</taxon>
        <taxon>Asterales</taxon>
        <taxon>Asteraceae</taxon>
        <taxon>Asteroideae</taxon>
        <taxon>Heliantheae alliance</taxon>
        <taxon>Heliantheae</taxon>
        <taxon>Helianthus</taxon>
    </lineage>
</organism>
<keyword evidence="3" id="KW-1185">Reference proteome</keyword>
<dbReference type="InterPro" id="IPR007321">
    <property type="entry name" value="Transposase_28"/>
</dbReference>
<proteinExistence type="predicted"/>
<name>A0A9K3JFH5_HELAN</name>
<dbReference type="PANTHER" id="PTHR31099:SF41">
    <property type="entry name" value="TRANSPOSASE (PUTATIVE), GYPSY TYPE-RELATED"/>
    <property type="match status" value="1"/>
</dbReference>
<evidence type="ECO:0000259" key="1">
    <source>
        <dbReference type="Pfam" id="PF04195"/>
    </source>
</evidence>
<dbReference type="Proteomes" id="UP000215914">
    <property type="component" value="Unassembled WGS sequence"/>
</dbReference>
<dbReference type="EMBL" id="MNCJ02000318">
    <property type="protein sequence ID" value="KAF5814036.1"/>
    <property type="molecule type" value="Genomic_DNA"/>
</dbReference>
<comment type="caution">
    <text evidence="2">The sequence shown here is derived from an EMBL/GenBank/DDBJ whole genome shotgun (WGS) entry which is preliminary data.</text>
</comment>
<dbReference type="Pfam" id="PF04195">
    <property type="entry name" value="Transposase_28"/>
    <property type="match status" value="1"/>
</dbReference>
<evidence type="ECO:0000313" key="2">
    <source>
        <dbReference type="EMBL" id="KAF5814036.1"/>
    </source>
</evidence>
<reference evidence="2" key="2">
    <citation type="submission" date="2020-06" db="EMBL/GenBank/DDBJ databases">
        <title>Helianthus annuus Genome sequencing and assembly Release 2.</title>
        <authorList>
            <person name="Gouzy J."/>
            <person name="Langlade N."/>
            <person name="Munos S."/>
        </authorList>
    </citation>
    <scope>NUCLEOTIDE SEQUENCE</scope>
    <source>
        <tissue evidence="2">Leaves</tissue>
    </source>
</reference>
<gene>
    <name evidence="2" type="ORF">HanXRQr2_Chr03g0105921</name>
</gene>
<protein>
    <recommendedName>
        <fullName evidence="1">Transposase (putative) gypsy type domain-containing protein</fullName>
    </recommendedName>
</protein>
<evidence type="ECO:0000313" key="3">
    <source>
        <dbReference type="Proteomes" id="UP000215914"/>
    </source>
</evidence>